<comment type="cofactor">
    <cofactor evidence="1 8">
        <name>pyridoxal 5'-phosphate</name>
        <dbReference type="ChEBI" id="CHEBI:597326"/>
    </cofactor>
</comment>
<dbReference type="GO" id="GO:0016740">
    <property type="term" value="F:transferase activity"/>
    <property type="evidence" value="ECO:0007669"/>
    <property type="project" value="UniProtKB-KW"/>
</dbReference>
<keyword evidence="2 7" id="KW-0663">Pyridoxal phosphate</keyword>
<evidence type="ECO:0000313" key="9">
    <source>
        <dbReference type="EMBL" id="VUX17721.1"/>
    </source>
</evidence>
<evidence type="ECO:0000256" key="5">
    <source>
        <dbReference type="ARBA" id="ARBA00048780"/>
    </source>
</evidence>
<dbReference type="Proteomes" id="UP000363661">
    <property type="component" value="Unassembled WGS sequence"/>
</dbReference>
<evidence type="ECO:0000256" key="1">
    <source>
        <dbReference type="ARBA" id="ARBA00001933"/>
    </source>
</evidence>
<dbReference type="EC" id="4.4.1.2" evidence="3"/>
<dbReference type="PANTHER" id="PTHR11808">
    <property type="entry name" value="TRANS-SULFURATION ENZYME FAMILY MEMBER"/>
    <property type="match status" value="1"/>
</dbReference>
<feature type="modified residue" description="N6-(pyridoxal phosphate)lysine" evidence="7">
    <location>
        <position position="211"/>
    </location>
</feature>
<dbReference type="EMBL" id="CABHNA010000077">
    <property type="protein sequence ID" value="VUX17721.1"/>
    <property type="molecule type" value="Genomic_DNA"/>
</dbReference>
<accession>A0A564UE61</accession>
<dbReference type="GO" id="GO:0005737">
    <property type="term" value="C:cytoplasm"/>
    <property type="evidence" value="ECO:0007669"/>
    <property type="project" value="TreeGrafter"/>
</dbReference>
<dbReference type="RefSeq" id="WP_144367607.1">
    <property type="nucleotide sequence ID" value="NZ_CABHNA010000077.1"/>
</dbReference>
<dbReference type="GO" id="GO:0047982">
    <property type="term" value="F:homocysteine desulfhydrase activity"/>
    <property type="evidence" value="ECO:0007669"/>
    <property type="project" value="UniProtKB-EC"/>
</dbReference>
<dbReference type="Gene3D" id="3.40.640.10">
    <property type="entry name" value="Type I PLP-dependent aspartate aminotransferase-like (Major domain)"/>
    <property type="match status" value="1"/>
</dbReference>
<gene>
    <name evidence="9" type="primary">metB</name>
    <name evidence="9" type="ORF">RTSSTS7063_02345</name>
</gene>
<dbReference type="SUPFAM" id="SSF53383">
    <property type="entry name" value="PLP-dependent transferases"/>
    <property type="match status" value="1"/>
</dbReference>
<evidence type="ECO:0000256" key="7">
    <source>
        <dbReference type="PIRSR" id="PIRSR001434-2"/>
    </source>
</evidence>
<dbReference type="GO" id="GO:0018826">
    <property type="term" value="F:methionine gamma-lyase activity"/>
    <property type="evidence" value="ECO:0007669"/>
    <property type="project" value="UniProtKB-EC"/>
</dbReference>
<dbReference type="InterPro" id="IPR015421">
    <property type="entry name" value="PyrdxlP-dep_Trfase_major"/>
</dbReference>
<dbReference type="AlphaFoldDB" id="A0A564UE61"/>
<reference evidence="9 10" key="1">
    <citation type="submission" date="2019-07" db="EMBL/GenBank/DDBJ databases">
        <authorList>
            <person name="Hibberd C M."/>
            <person name="Gehrig L. J."/>
            <person name="Chang H.-W."/>
            <person name="Venkatesh S."/>
        </authorList>
    </citation>
    <scope>NUCLEOTIDE SEQUENCE [LARGE SCALE GENOMIC DNA]</scope>
    <source>
        <strain evidence="9">Ruminococcus_torques_SSTS_Bg7063</strain>
    </source>
</reference>
<evidence type="ECO:0000256" key="8">
    <source>
        <dbReference type="RuleBase" id="RU362118"/>
    </source>
</evidence>
<dbReference type="Gene3D" id="3.90.1150.10">
    <property type="entry name" value="Aspartate Aminotransferase, domain 1"/>
    <property type="match status" value="1"/>
</dbReference>
<dbReference type="GO" id="GO:0019346">
    <property type="term" value="P:transsulfuration"/>
    <property type="evidence" value="ECO:0007669"/>
    <property type="project" value="InterPro"/>
</dbReference>
<keyword evidence="9" id="KW-0808">Transferase</keyword>
<keyword evidence="10" id="KW-1185">Reference proteome</keyword>
<evidence type="ECO:0000256" key="6">
    <source>
        <dbReference type="ARBA" id="ARBA00052699"/>
    </source>
</evidence>
<comment type="catalytic activity">
    <reaction evidence="6">
        <text>L-methionine + H2O = methanethiol + 2-oxobutanoate + NH4(+)</text>
        <dbReference type="Rhea" id="RHEA:23800"/>
        <dbReference type="ChEBI" id="CHEBI:15377"/>
        <dbReference type="ChEBI" id="CHEBI:16007"/>
        <dbReference type="ChEBI" id="CHEBI:16763"/>
        <dbReference type="ChEBI" id="CHEBI:28938"/>
        <dbReference type="ChEBI" id="CHEBI:57844"/>
        <dbReference type="EC" id="4.4.1.11"/>
    </reaction>
    <physiologicalReaction direction="left-to-right" evidence="6">
        <dbReference type="Rhea" id="RHEA:23801"/>
    </physiologicalReaction>
</comment>
<sequence length="393" mass="44242">MSKQLADNQDLLAMTHVGEDPEKYMKSVTPPIFMNSLHVFDTVKDYFDVDIFKDEFYYGRASNPTVAILEKKIAALEHGSRAVVFSAGMAACAAAILKICTAGSHVICIKESYGPVQHLLDEFLSPKYDVAVTYVDGRTVKEFEDAIRPETKMIILESPTTLLFNVVDLEGVAKLAKEHGIKTYIDNTYSTPIFQKPLDMGIDIVMHTMTKYIGGHSDLVGGVLVSKDEEFMREIMVQRDWFGGVLGPMEAWLAIRGLRTLDVRMQRHYETAMEVAKFLEKQPKVKRVFFTGLESHPQYELARKQQKGECGLMSLEIDGTLEETETFVNSLKLFEKGCSWGGFESLAIAYTYNWTEEQCAFLNVSRNIVRIHCGLEGTENLIADLQQALDKIS</sequence>
<protein>
    <recommendedName>
        <fullName evidence="3">homocysteine desulfhydrase</fullName>
        <ecNumber evidence="3">4.4.1.2</ecNumber>
    </recommendedName>
    <alternativeName>
        <fullName evidence="4">Homocysteine desulfhydrase</fullName>
    </alternativeName>
</protein>
<dbReference type="InterPro" id="IPR015422">
    <property type="entry name" value="PyrdxlP-dep_Trfase_small"/>
</dbReference>
<dbReference type="FunFam" id="3.40.640.10:FF:000046">
    <property type="entry name" value="Cystathionine gamma-lyase"/>
    <property type="match status" value="1"/>
</dbReference>
<organism evidence="9 10">
    <name type="scientific">[Ruminococcus] torques</name>
    <dbReference type="NCBI Taxonomy" id="33039"/>
    <lineage>
        <taxon>Bacteria</taxon>
        <taxon>Bacillati</taxon>
        <taxon>Bacillota</taxon>
        <taxon>Clostridia</taxon>
        <taxon>Lachnospirales</taxon>
        <taxon>Lachnospiraceae</taxon>
        <taxon>Mediterraneibacter</taxon>
    </lineage>
</organism>
<evidence type="ECO:0000256" key="3">
    <source>
        <dbReference type="ARBA" id="ARBA00047175"/>
    </source>
</evidence>
<dbReference type="InterPro" id="IPR000277">
    <property type="entry name" value="Cys/Met-Metab_PyrdxlP-dep_enz"/>
</dbReference>
<evidence type="ECO:0000313" key="10">
    <source>
        <dbReference type="Proteomes" id="UP000363661"/>
    </source>
</evidence>
<dbReference type="GO" id="GO:0030170">
    <property type="term" value="F:pyridoxal phosphate binding"/>
    <property type="evidence" value="ECO:0007669"/>
    <property type="project" value="InterPro"/>
</dbReference>
<dbReference type="PANTHER" id="PTHR11808:SF80">
    <property type="entry name" value="CYSTATHIONINE GAMMA-LYASE"/>
    <property type="match status" value="1"/>
</dbReference>
<dbReference type="InterPro" id="IPR015424">
    <property type="entry name" value="PyrdxlP-dep_Trfase"/>
</dbReference>
<dbReference type="CDD" id="cd00614">
    <property type="entry name" value="CGS_like"/>
    <property type="match status" value="1"/>
</dbReference>
<dbReference type="Pfam" id="PF01053">
    <property type="entry name" value="Cys_Met_Meta_PP"/>
    <property type="match status" value="1"/>
</dbReference>
<dbReference type="PIRSF" id="PIRSF001434">
    <property type="entry name" value="CGS"/>
    <property type="match status" value="1"/>
</dbReference>
<proteinExistence type="inferred from homology"/>
<comment type="similarity">
    <text evidence="8">Belongs to the trans-sulfuration enzymes family.</text>
</comment>
<evidence type="ECO:0000256" key="4">
    <source>
        <dbReference type="ARBA" id="ARBA00047199"/>
    </source>
</evidence>
<evidence type="ECO:0000256" key="2">
    <source>
        <dbReference type="ARBA" id="ARBA00022898"/>
    </source>
</evidence>
<name>A0A564UE61_9FIRM</name>
<comment type="catalytic activity">
    <reaction evidence="5">
        <text>L-homocysteine + H2O = 2-oxobutanoate + hydrogen sulfide + NH4(+) + H(+)</text>
        <dbReference type="Rhea" id="RHEA:14501"/>
        <dbReference type="ChEBI" id="CHEBI:15377"/>
        <dbReference type="ChEBI" id="CHEBI:15378"/>
        <dbReference type="ChEBI" id="CHEBI:16763"/>
        <dbReference type="ChEBI" id="CHEBI:28938"/>
        <dbReference type="ChEBI" id="CHEBI:29919"/>
        <dbReference type="ChEBI" id="CHEBI:58199"/>
        <dbReference type="EC" id="4.4.1.2"/>
    </reaction>
    <physiologicalReaction direction="left-to-right" evidence="5">
        <dbReference type="Rhea" id="RHEA:14502"/>
    </physiologicalReaction>
</comment>